<dbReference type="KEGG" id="rfo:REIFOR_01539"/>
<reference evidence="11 12" key="1">
    <citation type="journal article" date="2017" name="Environ. Microbiol.">
        <title>Genomic and physiological analyses of 'Reinekea forsetii' reveal a versatile opportunistic lifestyle during spring algae blooms.</title>
        <authorList>
            <person name="Avci B."/>
            <person name="Hahnke R.L."/>
            <person name="Chafee M."/>
            <person name="Fischer T."/>
            <person name="Gruber-Vodicka H."/>
            <person name="Tegetmeyer H.E."/>
            <person name="Harder J."/>
            <person name="Fuchs B.M."/>
            <person name="Amann R.I."/>
            <person name="Teeling H."/>
        </authorList>
    </citation>
    <scope>NUCLEOTIDE SEQUENCE [LARGE SCALE GENOMIC DNA]</scope>
    <source>
        <strain evidence="11 12">Hel1_31_D35</strain>
    </source>
</reference>
<evidence type="ECO:0000313" key="11">
    <source>
        <dbReference type="EMBL" id="ATX76684.1"/>
    </source>
</evidence>
<organism evidence="11 12">
    <name type="scientific">Reinekea forsetii</name>
    <dbReference type="NCBI Taxonomy" id="1336806"/>
    <lineage>
        <taxon>Bacteria</taxon>
        <taxon>Pseudomonadati</taxon>
        <taxon>Pseudomonadota</taxon>
        <taxon>Gammaproteobacteria</taxon>
        <taxon>Oceanospirillales</taxon>
        <taxon>Saccharospirillaceae</taxon>
        <taxon>Reinekea</taxon>
    </lineage>
</organism>
<evidence type="ECO:0000256" key="3">
    <source>
        <dbReference type="ARBA" id="ARBA00004963"/>
    </source>
</evidence>
<dbReference type="OrthoDB" id="9802248at2"/>
<dbReference type="InterPro" id="IPR035680">
    <property type="entry name" value="Clx_II_MBL"/>
</dbReference>
<gene>
    <name evidence="11" type="ORF">REIFOR_01539</name>
</gene>
<comment type="cofactor">
    <cofactor evidence="2">
        <name>Zn(2+)</name>
        <dbReference type="ChEBI" id="CHEBI:29105"/>
    </cofactor>
</comment>
<dbReference type="GO" id="GO:0004416">
    <property type="term" value="F:hydroxyacylglutathione hydrolase activity"/>
    <property type="evidence" value="ECO:0007669"/>
    <property type="project" value="UniProtKB-EC"/>
</dbReference>
<dbReference type="EMBL" id="CP011797">
    <property type="protein sequence ID" value="ATX76684.1"/>
    <property type="molecule type" value="Genomic_DNA"/>
</dbReference>
<keyword evidence="8" id="KW-0862">Zinc</keyword>
<sequence length="261" mass="29780">MQILRTHVPNSANNYNHLVYCPQTRVTAAVDPFSAEHLIALAQANNLVIEQIWVTHEHHDHIRHVHKLKELTGAPIFAPSTCQAKFEADHWLDDEQQVVLGRHSITHLLAPGHTPGHSVYLYQDADRPSEDFILSGDTLFNAGVGNVKSGDANTLFDTVMRLSKRLTPTSRLYSGHDYLVTNLKFTLHHGPQNQAAAETLLAVEKQSPDQRAIQSWHEECRYNLFLNLDSDQVKHITQIHETNTESTRRRFLALRQLRDQW</sequence>
<dbReference type="Proteomes" id="UP000229757">
    <property type="component" value="Chromosome"/>
</dbReference>
<evidence type="ECO:0000256" key="8">
    <source>
        <dbReference type="ARBA" id="ARBA00022833"/>
    </source>
</evidence>
<comment type="pathway">
    <text evidence="3">Secondary metabolite metabolism; methylglyoxal degradation; (R)-lactate from methylglyoxal: step 2/2.</text>
</comment>
<protein>
    <recommendedName>
        <fullName evidence="5">hydroxyacylglutathione hydrolase</fullName>
        <ecNumber evidence="5">3.1.2.6</ecNumber>
    </recommendedName>
    <alternativeName>
        <fullName evidence="9">Glyoxalase II</fullName>
    </alternativeName>
</protein>
<dbReference type="Pfam" id="PF00753">
    <property type="entry name" value="Lactamase_B"/>
    <property type="match status" value="1"/>
</dbReference>
<feature type="domain" description="Metallo-beta-lactamase" evidence="10">
    <location>
        <begin position="13"/>
        <end position="176"/>
    </location>
</feature>
<keyword evidence="7 11" id="KW-0378">Hydrolase</keyword>
<evidence type="ECO:0000256" key="2">
    <source>
        <dbReference type="ARBA" id="ARBA00001947"/>
    </source>
</evidence>
<dbReference type="CDD" id="cd07723">
    <property type="entry name" value="hydroxyacylglutathione_hydrolase_MBL-fold"/>
    <property type="match status" value="1"/>
</dbReference>
<dbReference type="PANTHER" id="PTHR11935:SF94">
    <property type="entry name" value="TENZING NORGAY, ISOFORM C"/>
    <property type="match status" value="1"/>
</dbReference>
<dbReference type="SUPFAM" id="SSF56281">
    <property type="entry name" value="Metallo-hydrolase/oxidoreductase"/>
    <property type="match status" value="1"/>
</dbReference>
<dbReference type="Pfam" id="PF16123">
    <property type="entry name" value="HAGH_C"/>
    <property type="match status" value="1"/>
</dbReference>
<dbReference type="SMART" id="SM00849">
    <property type="entry name" value="Lactamase_B"/>
    <property type="match status" value="1"/>
</dbReference>
<dbReference type="InterPro" id="IPR001279">
    <property type="entry name" value="Metallo-B-lactamas"/>
</dbReference>
<dbReference type="GO" id="GO:0046872">
    <property type="term" value="F:metal ion binding"/>
    <property type="evidence" value="ECO:0007669"/>
    <property type="project" value="UniProtKB-KW"/>
</dbReference>
<proteinExistence type="inferred from homology"/>
<keyword evidence="6" id="KW-0479">Metal-binding</keyword>
<evidence type="ECO:0000256" key="1">
    <source>
        <dbReference type="ARBA" id="ARBA00001623"/>
    </source>
</evidence>
<evidence type="ECO:0000256" key="5">
    <source>
        <dbReference type="ARBA" id="ARBA00011917"/>
    </source>
</evidence>
<accession>A0A2K8KTQ5</accession>
<comment type="similarity">
    <text evidence="4">Belongs to the metallo-beta-lactamase superfamily. Glyoxalase II family.</text>
</comment>
<dbReference type="InterPro" id="IPR036866">
    <property type="entry name" value="RibonucZ/Hydroxyglut_hydro"/>
</dbReference>
<dbReference type="InterPro" id="IPR032282">
    <property type="entry name" value="HAGH_C"/>
</dbReference>
<dbReference type="RefSeq" id="WP_145980261.1">
    <property type="nucleotide sequence ID" value="NZ_CP011797.1"/>
</dbReference>
<evidence type="ECO:0000256" key="9">
    <source>
        <dbReference type="ARBA" id="ARBA00031044"/>
    </source>
</evidence>
<evidence type="ECO:0000259" key="10">
    <source>
        <dbReference type="SMART" id="SM00849"/>
    </source>
</evidence>
<dbReference type="PANTHER" id="PTHR11935">
    <property type="entry name" value="BETA LACTAMASE DOMAIN"/>
    <property type="match status" value="1"/>
</dbReference>
<evidence type="ECO:0000256" key="7">
    <source>
        <dbReference type="ARBA" id="ARBA00022801"/>
    </source>
</evidence>
<dbReference type="EC" id="3.1.2.6" evidence="5"/>
<dbReference type="Gene3D" id="3.60.15.10">
    <property type="entry name" value="Ribonuclease Z/Hydroxyacylglutathione hydrolase-like"/>
    <property type="match status" value="1"/>
</dbReference>
<evidence type="ECO:0000313" key="12">
    <source>
        <dbReference type="Proteomes" id="UP000229757"/>
    </source>
</evidence>
<name>A0A2K8KTQ5_9GAMM</name>
<dbReference type="AlphaFoldDB" id="A0A2K8KTQ5"/>
<comment type="catalytic activity">
    <reaction evidence="1">
        <text>an S-(2-hydroxyacyl)glutathione + H2O = a 2-hydroxy carboxylate + glutathione + H(+)</text>
        <dbReference type="Rhea" id="RHEA:21864"/>
        <dbReference type="ChEBI" id="CHEBI:15377"/>
        <dbReference type="ChEBI" id="CHEBI:15378"/>
        <dbReference type="ChEBI" id="CHEBI:57925"/>
        <dbReference type="ChEBI" id="CHEBI:58896"/>
        <dbReference type="ChEBI" id="CHEBI:71261"/>
        <dbReference type="EC" id="3.1.2.6"/>
    </reaction>
</comment>
<keyword evidence="12" id="KW-1185">Reference proteome</keyword>
<evidence type="ECO:0000256" key="4">
    <source>
        <dbReference type="ARBA" id="ARBA00006759"/>
    </source>
</evidence>
<evidence type="ECO:0000256" key="6">
    <source>
        <dbReference type="ARBA" id="ARBA00022723"/>
    </source>
</evidence>